<evidence type="ECO:0000256" key="1">
    <source>
        <dbReference type="SAM" id="Phobius"/>
    </source>
</evidence>
<feature type="transmembrane region" description="Helical" evidence="1">
    <location>
        <begin position="333"/>
        <end position="355"/>
    </location>
</feature>
<dbReference type="InterPro" id="IPR025291">
    <property type="entry name" value="DUF4153"/>
</dbReference>
<evidence type="ECO:0000313" key="2">
    <source>
        <dbReference type="EMBL" id="TMM29522.1"/>
    </source>
</evidence>
<dbReference type="RefSeq" id="WP_138536232.1">
    <property type="nucleotide sequence ID" value="NZ_VANR01000005.1"/>
</dbReference>
<feature type="transmembrane region" description="Helical" evidence="1">
    <location>
        <begin position="54"/>
        <end position="82"/>
    </location>
</feature>
<feature type="transmembrane region" description="Helical" evidence="1">
    <location>
        <begin position="228"/>
        <end position="252"/>
    </location>
</feature>
<comment type="caution">
    <text evidence="2">The sequence shown here is derived from an EMBL/GenBank/DDBJ whole genome shotgun (WGS) entry which is preliminary data.</text>
</comment>
<feature type="transmembrane region" description="Helical" evidence="1">
    <location>
        <begin position="301"/>
        <end position="321"/>
    </location>
</feature>
<feature type="transmembrane region" description="Helical" evidence="1">
    <location>
        <begin position="272"/>
        <end position="289"/>
    </location>
</feature>
<keyword evidence="1" id="KW-0472">Membrane</keyword>
<feature type="transmembrane region" description="Helical" evidence="1">
    <location>
        <begin position="22"/>
        <end position="42"/>
    </location>
</feature>
<feature type="transmembrane region" description="Helical" evidence="1">
    <location>
        <begin position="172"/>
        <end position="190"/>
    </location>
</feature>
<gene>
    <name evidence="2" type="ORF">FDT66_10380</name>
</gene>
<keyword evidence="3" id="KW-1185">Reference proteome</keyword>
<proteinExistence type="predicted"/>
<sequence>MKNFITLISAILFSILFYQKNIGLNLSLFTLLTIVVLAFNNLKTFKNRDNIIKAFAYLITGIMVFLYKSELAIIANIIVFFTFVGSTSEQNSSIYVKCINGVYTTIVSAFSHYFDTLNTEVENIKKKKINYGYWFKIIGIPTIVLIIFIQLYRFGNPKFDELISKIDFSFVNFHWLLFTGLGYYLFYNITNPIKIEPLTSNDFSFGNELEKNDLTAISPKKLQSEKQLAIVLMSLLNILITLFIITDVMYVFELHKMVASQLSNQVHTGVNALIISNILAIIIILYFFRGNLNFIKKNKDLKLLTFTWIFLNLAVVIITVIKNIEYIVSFGLTYKRIGVIFFLIATSVGLITTFVKVTKIKNLRFLFRKNTQVAFVILILASTINWDKIITSYNLNYSDEMDLKYLIKLSNNNTYLLKDYIENHEVSPGKERSINYKYNLYITDLKNNSWQEIVYDNFKFKK</sequence>
<evidence type="ECO:0000313" key="3">
    <source>
        <dbReference type="Proteomes" id="UP000307140"/>
    </source>
</evidence>
<keyword evidence="1" id="KW-0812">Transmembrane</keyword>
<accession>A0A5S3N3Z5</accession>
<dbReference type="Pfam" id="PF13687">
    <property type="entry name" value="DUF4153"/>
    <property type="match status" value="1"/>
</dbReference>
<name>A0A5S3N3Z5_9FLAO</name>
<reference evidence="2 3" key="1">
    <citation type="submission" date="2019-05" db="EMBL/GenBank/DDBJ databases">
        <title>Polaribacter aestuariivivens sp. nov., isolated from a tidal flat.</title>
        <authorList>
            <person name="Yoon J.-H."/>
        </authorList>
    </citation>
    <scope>NUCLEOTIDE SEQUENCE [LARGE SCALE GENOMIC DNA]</scope>
    <source>
        <strain evidence="2 3">DBTF-3</strain>
    </source>
</reference>
<dbReference type="Proteomes" id="UP000307140">
    <property type="component" value="Unassembled WGS sequence"/>
</dbReference>
<protein>
    <submittedName>
        <fullName evidence="2">DUF4173 domain-containing protein</fullName>
    </submittedName>
</protein>
<feature type="transmembrane region" description="Helical" evidence="1">
    <location>
        <begin position="133"/>
        <end position="152"/>
    </location>
</feature>
<organism evidence="2 3">
    <name type="scientific">Polaribacter aestuariivivens</name>
    <dbReference type="NCBI Taxonomy" id="2304626"/>
    <lineage>
        <taxon>Bacteria</taxon>
        <taxon>Pseudomonadati</taxon>
        <taxon>Bacteroidota</taxon>
        <taxon>Flavobacteriia</taxon>
        <taxon>Flavobacteriales</taxon>
        <taxon>Flavobacteriaceae</taxon>
    </lineage>
</organism>
<dbReference type="OrthoDB" id="627992at2"/>
<dbReference type="EMBL" id="VANR01000005">
    <property type="protein sequence ID" value="TMM29522.1"/>
    <property type="molecule type" value="Genomic_DNA"/>
</dbReference>
<dbReference type="AlphaFoldDB" id="A0A5S3N3Z5"/>
<keyword evidence="1" id="KW-1133">Transmembrane helix</keyword>